<sequence>MEGGTSALIADYFGIEKKISGSDQSEELDEKNSPREGGTSTDQPTTLSIEKRYQDLISREELGEKIHQDERNGKELFKKVEISTINYCWNVRNVRIGSSGGTGEKIHQRRKGNGKAMSWKVEHQHDSRLLLDIEKRYRDLISQEELDEKNSKM</sequence>
<dbReference type="Proteomes" id="UP000499080">
    <property type="component" value="Unassembled WGS sequence"/>
</dbReference>
<gene>
    <name evidence="2" type="ORF">AVEN_245375_1</name>
</gene>
<evidence type="ECO:0000313" key="3">
    <source>
        <dbReference type="Proteomes" id="UP000499080"/>
    </source>
</evidence>
<proteinExistence type="predicted"/>
<protein>
    <submittedName>
        <fullName evidence="2">Uncharacterized protein</fullName>
    </submittedName>
</protein>
<keyword evidence="3" id="KW-1185">Reference proteome</keyword>
<feature type="region of interest" description="Disordered" evidence="1">
    <location>
        <begin position="20"/>
        <end position="48"/>
    </location>
</feature>
<feature type="compositionally biased region" description="Polar residues" evidence="1">
    <location>
        <begin position="38"/>
        <end position="48"/>
    </location>
</feature>
<reference evidence="2 3" key="1">
    <citation type="journal article" date="2019" name="Sci. Rep.">
        <title>Orb-weaving spider Araneus ventricosus genome elucidates the spidroin gene catalogue.</title>
        <authorList>
            <person name="Kono N."/>
            <person name="Nakamura H."/>
            <person name="Ohtoshi R."/>
            <person name="Moran D.A.P."/>
            <person name="Shinohara A."/>
            <person name="Yoshida Y."/>
            <person name="Fujiwara M."/>
            <person name="Mori M."/>
            <person name="Tomita M."/>
            <person name="Arakawa K."/>
        </authorList>
    </citation>
    <scope>NUCLEOTIDE SEQUENCE [LARGE SCALE GENOMIC DNA]</scope>
</reference>
<comment type="caution">
    <text evidence="2">The sequence shown here is derived from an EMBL/GenBank/DDBJ whole genome shotgun (WGS) entry which is preliminary data.</text>
</comment>
<organism evidence="2 3">
    <name type="scientific">Araneus ventricosus</name>
    <name type="common">Orbweaver spider</name>
    <name type="synonym">Epeira ventricosa</name>
    <dbReference type="NCBI Taxonomy" id="182803"/>
    <lineage>
        <taxon>Eukaryota</taxon>
        <taxon>Metazoa</taxon>
        <taxon>Ecdysozoa</taxon>
        <taxon>Arthropoda</taxon>
        <taxon>Chelicerata</taxon>
        <taxon>Arachnida</taxon>
        <taxon>Araneae</taxon>
        <taxon>Araneomorphae</taxon>
        <taxon>Entelegynae</taxon>
        <taxon>Araneoidea</taxon>
        <taxon>Araneidae</taxon>
        <taxon>Araneus</taxon>
    </lineage>
</organism>
<dbReference type="AlphaFoldDB" id="A0A4Y2VBJ0"/>
<name>A0A4Y2VBJ0_ARAVE</name>
<accession>A0A4Y2VBJ0</accession>
<evidence type="ECO:0000313" key="2">
    <source>
        <dbReference type="EMBL" id="GBO21097.1"/>
    </source>
</evidence>
<evidence type="ECO:0000256" key="1">
    <source>
        <dbReference type="SAM" id="MobiDB-lite"/>
    </source>
</evidence>
<dbReference type="EMBL" id="BGPR01044344">
    <property type="protein sequence ID" value="GBO21097.1"/>
    <property type="molecule type" value="Genomic_DNA"/>
</dbReference>